<accession>A0A4S2DKW4</accession>
<protein>
    <submittedName>
        <fullName evidence="1">DUF1292 domain-containing protein</fullName>
    </submittedName>
</protein>
<dbReference type="AlphaFoldDB" id="A0A4S2DKW4"/>
<proteinExistence type="predicted"/>
<name>A0A4S2DKW4_9CLOT</name>
<reference evidence="1 2" key="1">
    <citation type="submission" date="2019-04" db="EMBL/GenBank/DDBJ databases">
        <title>Microbes associate with the intestines of laboratory mice.</title>
        <authorList>
            <person name="Navarre W."/>
            <person name="Wong E."/>
            <person name="Huang K."/>
            <person name="Tropini C."/>
            <person name="Ng K."/>
            <person name="Yu B."/>
        </authorList>
    </citation>
    <scope>NUCLEOTIDE SEQUENCE [LARGE SCALE GENOMIC DNA]</scope>
    <source>
        <strain evidence="1 2">NM50_B9-20</strain>
    </source>
</reference>
<evidence type="ECO:0000313" key="1">
    <source>
        <dbReference type="EMBL" id="TGY42585.1"/>
    </source>
</evidence>
<dbReference type="RefSeq" id="WP_136005933.1">
    <property type="nucleotide sequence ID" value="NZ_SRYR01000002.1"/>
</dbReference>
<keyword evidence="2" id="KW-1185">Reference proteome</keyword>
<organism evidence="1 2">
    <name type="scientific">Clostridium sartagoforme</name>
    <dbReference type="NCBI Taxonomy" id="84031"/>
    <lineage>
        <taxon>Bacteria</taxon>
        <taxon>Bacillati</taxon>
        <taxon>Bacillota</taxon>
        <taxon>Clostridia</taxon>
        <taxon>Eubacteriales</taxon>
        <taxon>Clostridiaceae</taxon>
        <taxon>Clostridium</taxon>
    </lineage>
</organism>
<sequence>MANTIEFITKERETVGKTYTDVTYAISEVSPFLDDSILKKRKYYSKLPILTKYIELLNDAEYKDKNKKFSLFKKDDTVSQLTRYKQDNLEAFNQLSNCSKCTCLNCIKECSFRSCSGCRSSSFIKSCDKSKINVRLHKDFILNLTNNDTGRSSRYKVLATIENCELDRLYIALENLMDSNDKLILYYYPGISSDDFGEITDEDEFNLVVEAYEQAS</sequence>
<dbReference type="EMBL" id="SRYR01000002">
    <property type="protein sequence ID" value="TGY42585.1"/>
    <property type="molecule type" value="Genomic_DNA"/>
</dbReference>
<comment type="caution">
    <text evidence="1">The sequence shown here is derived from an EMBL/GenBank/DDBJ whole genome shotgun (WGS) entry which is preliminary data.</text>
</comment>
<gene>
    <name evidence="1" type="ORF">E5347_07155</name>
</gene>
<evidence type="ECO:0000313" key="2">
    <source>
        <dbReference type="Proteomes" id="UP000306888"/>
    </source>
</evidence>
<dbReference type="Proteomes" id="UP000306888">
    <property type="component" value="Unassembled WGS sequence"/>
</dbReference>
<dbReference type="OrthoDB" id="1757219at2"/>